<dbReference type="InterPro" id="IPR007110">
    <property type="entry name" value="Ig-like_dom"/>
</dbReference>
<evidence type="ECO:0000259" key="4">
    <source>
        <dbReference type="PROSITE" id="PS50835"/>
    </source>
</evidence>
<dbReference type="PROSITE" id="PS50835">
    <property type="entry name" value="IG_LIKE"/>
    <property type="match status" value="1"/>
</dbReference>
<accession>A0A7K6SRL2</accession>
<dbReference type="Proteomes" id="UP000546235">
    <property type="component" value="Unassembled WGS sequence"/>
</dbReference>
<dbReference type="InterPro" id="IPR050160">
    <property type="entry name" value="MHC/Immunoglobulin"/>
</dbReference>
<evidence type="ECO:0000256" key="1">
    <source>
        <dbReference type="ARBA" id="ARBA00023157"/>
    </source>
</evidence>
<dbReference type="SMART" id="SM00407">
    <property type="entry name" value="IGc1"/>
    <property type="match status" value="1"/>
</dbReference>
<keyword evidence="1" id="KW-1015">Disulfide bond</keyword>
<name>A0A7K6SRL2_CALNI</name>
<dbReference type="PANTHER" id="PTHR19944">
    <property type="entry name" value="MHC CLASS II-RELATED"/>
    <property type="match status" value="1"/>
</dbReference>
<sequence>SPGSLVQAALTQLLLMLVNVGQTLWIISSGNSYEYGWYQQKKVPGTAPVTMIYGGNRRPSGIPSRFSGTKSGTTATLIISGVQAEDGALYYCGGWDSNSDSPTVTQSNGEVMQNPPTITDLPRSAPEVYLFPPSPELAKQNKATLVCLIENFYPGTVTVTWLADGSPLSDGVSTSQPQQQNNSKYMASSYLILTSSQWQSHNIYTCKVVHEAGNVEKTLNRNECS</sequence>
<evidence type="ECO:0000256" key="3">
    <source>
        <dbReference type="SAM" id="SignalP"/>
    </source>
</evidence>
<protein>
    <submittedName>
        <fullName evidence="5">IGL1 protein</fullName>
    </submittedName>
</protein>
<dbReference type="Gene3D" id="2.60.40.10">
    <property type="entry name" value="Immunoglobulins"/>
    <property type="match status" value="2"/>
</dbReference>
<organism evidence="5 6">
    <name type="scientific">Caloenas nicobarica</name>
    <name type="common">Nicobar pigeon</name>
    <dbReference type="NCBI Taxonomy" id="187106"/>
    <lineage>
        <taxon>Eukaryota</taxon>
        <taxon>Metazoa</taxon>
        <taxon>Chordata</taxon>
        <taxon>Craniata</taxon>
        <taxon>Vertebrata</taxon>
        <taxon>Euteleostomi</taxon>
        <taxon>Archelosauria</taxon>
        <taxon>Archosauria</taxon>
        <taxon>Dinosauria</taxon>
        <taxon>Saurischia</taxon>
        <taxon>Theropoda</taxon>
        <taxon>Coelurosauria</taxon>
        <taxon>Aves</taxon>
        <taxon>Neognathae</taxon>
        <taxon>Neoaves</taxon>
        <taxon>Columbimorphae</taxon>
        <taxon>Columbiformes</taxon>
        <taxon>Columbidae</taxon>
        <taxon>Caloenas</taxon>
    </lineage>
</organism>
<keyword evidence="2" id="KW-0393">Immunoglobulin domain</keyword>
<dbReference type="InterPro" id="IPR003599">
    <property type="entry name" value="Ig_sub"/>
</dbReference>
<dbReference type="SMART" id="SM00409">
    <property type="entry name" value="IG"/>
    <property type="match status" value="2"/>
</dbReference>
<dbReference type="EMBL" id="VZSB01001103">
    <property type="protein sequence ID" value="NWX00578.1"/>
    <property type="molecule type" value="Genomic_DNA"/>
</dbReference>
<comment type="caution">
    <text evidence="5">The sequence shown here is derived from an EMBL/GenBank/DDBJ whole genome shotgun (WGS) entry which is preliminary data.</text>
</comment>
<dbReference type="PANTHER" id="PTHR19944:SF98">
    <property type="entry name" value="IG-LIKE DOMAIN-CONTAINING PROTEIN"/>
    <property type="match status" value="1"/>
</dbReference>
<feature type="chain" id="PRO_5029592421" evidence="3">
    <location>
        <begin position="24"/>
        <end position="225"/>
    </location>
</feature>
<gene>
    <name evidence="5" type="primary">Igl1</name>
    <name evidence="5" type="ORF">CALNIC_R06168</name>
</gene>
<dbReference type="Pfam" id="PF07654">
    <property type="entry name" value="C1-set"/>
    <property type="match status" value="1"/>
</dbReference>
<keyword evidence="6" id="KW-1185">Reference proteome</keyword>
<dbReference type="PROSITE" id="PS00290">
    <property type="entry name" value="IG_MHC"/>
    <property type="match status" value="1"/>
</dbReference>
<dbReference type="InterPro" id="IPR003006">
    <property type="entry name" value="Ig/MHC_CS"/>
</dbReference>
<dbReference type="AlphaFoldDB" id="A0A7K6SRL2"/>
<dbReference type="SMART" id="SM00406">
    <property type="entry name" value="IGv"/>
    <property type="match status" value="1"/>
</dbReference>
<proteinExistence type="predicted"/>
<feature type="non-terminal residue" evidence="5">
    <location>
        <position position="225"/>
    </location>
</feature>
<keyword evidence="3" id="KW-0732">Signal</keyword>
<dbReference type="CDD" id="cd07699">
    <property type="entry name" value="IgC1_L"/>
    <property type="match status" value="1"/>
</dbReference>
<evidence type="ECO:0000313" key="5">
    <source>
        <dbReference type="EMBL" id="NWX00578.1"/>
    </source>
</evidence>
<evidence type="ECO:0000256" key="2">
    <source>
        <dbReference type="ARBA" id="ARBA00023319"/>
    </source>
</evidence>
<evidence type="ECO:0000313" key="6">
    <source>
        <dbReference type="Proteomes" id="UP000546235"/>
    </source>
</evidence>
<dbReference type="InterPro" id="IPR003597">
    <property type="entry name" value="Ig_C1-set"/>
</dbReference>
<dbReference type="InterPro" id="IPR036179">
    <property type="entry name" value="Ig-like_dom_sf"/>
</dbReference>
<dbReference type="InterPro" id="IPR013106">
    <property type="entry name" value="Ig_V-set"/>
</dbReference>
<dbReference type="Pfam" id="PF07686">
    <property type="entry name" value="V-set"/>
    <property type="match status" value="1"/>
</dbReference>
<dbReference type="InterPro" id="IPR013783">
    <property type="entry name" value="Ig-like_fold"/>
</dbReference>
<feature type="signal peptide" evidence="3">
    <location>
        <begin position="1"/>
        <end position="23"/>
    </location>
</feature>
<dbReference type="FunFam" id="2.60.40.10:FF:000283">
    <property type="entry name" value="Immunoglobulin kappa constant"/>
    <property type="match status" value="1"/>
</dbReference>
<feature type="domain" description="Ig-like" evidence="4">
    <location>
        <begin position="126"/>
        <end position="220"/>
    </location>
</feature>
<feature type="non-terminal residue" evidence="5">
    <location>
        <position position="1"/>
    </location>
</feature>
<dbReference type="SUPFAM" id="SSF48726">
    <property type="entry name" value="Immunoglobulin"/>
    <property type="match status" value="2"/>
</dbReference>
<reference evidence="5 6" key="1">
    <citation type="submission" date="2019-09" db="EMBL/GenBank/DDBJ databases">
        <title>Bird 10,000 Genomes (B10K) Project - Family phase.</title>
        <authorList>
            <person name="Zhang G."/>
        </authorList>
    </citation>
    <scope>NUCLEOTIDE SEQUENCE [LARGE SCALE GENOMIC DNA]</scope>
    <source>
        <strain evidence="5">OUT-0007</strain>
        <tissue evidence="5">Blood</tissue>
    </source>
</reference>